<sequence length="97" mass="10718">MANYTMSNLLGLGRFKRKAVHKDTTTTKANFSHLSARADDDSGHYTTEPAQELATDLITEQDDQPEPIKKHSKGHNVAVSEEAQNSPVLAVKLLRET</sequence>
<accession>A0ABT5LL05</accession>
<name>A0ABT5LL05_9GAMM</name>
<keyword evidence="3" id="KW-1185">Reference proteome</keyword>
<proteinExistence type="predicted"/>
<dbReference type="Proteomes" id="UP001217178">
    <property type="component" value="Unassembled WGS sequence"/>
</dbReference>
<comment type="caution">
    <text evidence="2">The sequence shown here is derived from an EMBL/GenBank/DDBJ whole genome shotgun (WGS) entry which is preliminary data.</text>
</comment>
<reference evidence="2 3" key="1">
    <citation type="submission" date="2023-02" db="EMBL/GenBank/DDBJ databases">
        <title>Entomopathogenic bacteria.</title>
        <authorList>
            <person name="Machado R.A."/>
        </authorList>
    </citation>
    <scope>NUCLEOTIDE SEQUENCE [LARGE SCALE GENOMIC DNA]</scope>
    <source>
        <strain evidence="2 3">XENO-10</strain>
    </source>
</reference>
<feature type="non-terminal residue" evidence="2">
    <location>
        <position position="97"/>
    </location>
</feature>
<evidence type="ECO:0000313" key="3">
    <source>
        <dbReference type="Proteomes" id="UP001217178"/>
    </source>
</evidence>
<feature type="region of interest" description="Disordered" evidence="1">
    <location>
        <begin position="61"/>
        <end position="97"/>
    </location>
</feature>
<evidence type="ECO:0000313" key="2">
    <source>
        <dbReference type="EMBL" id="MDC9591803.1"/>
    </source>
</evidence>
<evidence type="ECO:0000256" key="1">
    <source>
        <dbReference type="SAM" id="MobiDB-lite"/>
    </source>
</evidence>
<gene>
    <name evidence="2" type="ORF">PSI23_21610</name>
</gene>
<feature type="region of interest" description="Disordered" evidence="1">
    <location>
        <begin position="19"/>
        <end position="47"/>
    </location>
</feature>
<organism evidence="2 3">
    <name type="scientific">Xenorhabdus yunnanensis</name>
    <dbReference type="NCBI Taxonomy" id="3025878"/>
    <lineage>
        <taxon>Bacteria</taxon>
        <taxon>Pseudomonadati</taxon>
        <taxon>Pseudomonadota</taxon>
        <taxon>Gammaproteobacteria</taxon>
        <taxon>Enterobacterales</taxon>
        <taxon>Morganellaceae</taxon>
        <taxon>Xenorhabdus</taxon>
    </lineage>
</organism>
<dbReference type="EMBL" id="JAQRFI010000183">
    <property type="protein sequence ID" value="MDC9591803.1"/>
    <property type="molecule type" value="Genomic_DNA"/>
</dbReference>
<protein>
    <submittedName>
        <fullName evidence="2">Uncharacterized protein</fullName>
    </submittedName>
</protein>